<evidence type="ECO:0000313" key="3">
    <source>
        <dbReference type="Proteomes" id="UP000646484"/>
    </source>
</evidence>
<proteinExistence type="predicted"/>
<reference evidence="2 3" key="1">
    <citation type="submission" date="2020-08" db="EMBL/GenBank/DDBJ databases">
        <title>Genome public.</title>
        <authorList>
            <person name="Liu C."/>
            <person name="Sun Q."/>
        </authorList>
    </citation>
    <scope>NUCLEOTIDE SEQUENCE [LARGE SCALE GENOMIC DNA]</scope>
    <source>
        <strain evidence="2 3">NSJ-56</strain>
    </source>
</reference>
<accession>A0ABR7D728</accession>
<feature type="domain" description="VOC" evidence="1">
    <location>
        <begin position="4"/>
        <end position="120"/>
    </location>
</feature>
<dbReference type="EMBL" id="JACOOH010000012">
    <property type="protein sequence ID" value="MBC5623599.1"/>
    <property type="molecule type" value="Genomic_DNA"/>
</dbReference>
<organism evidence="2 3">
    <name type="scientific">Butyricimonas hominis</name>
    <dbReference type="NCBI Taxonomy" id="2763032"/>
    <lineage>
        <taxon>Bacteria</taxon>
        <taxon>Pseudomonadati</taxon>
        <taxon>Bacteroidota</taxon>
        <taxon>Bacteroidia</taxon>
        <taxon>Bacteroidales</taxon>
        <taxon>Odoribacteraceae</taxon>
        <taxon>Butyricimonas</taxon>
    </lineage>
</organism>
<keyword evidence="3" id="KW-1185">Reference proteome</keyword>
<dbReference type="InterPro" id="IPR029068">
    <property type="entry name" value="Glyas_Bleomycin-R_OHBP_Dase"/>
</dbReference>
<dbReference type="PANTHER" id="PTHR33993">
    <property type="entry name" value="GLYOXALASE-RELATED"/>
    <property type="match status" value="1"/>
</dbReference>
<dbReference type="Proteomes" id="UP000646484">
    <property type="component" value="Unassembled WGS sequence"/>
</dbReference>
<dbReference type="InterPro" id="IPR037523">
    <property type="entry name" value="VOC_core"/>
</dbReference>
<evidence type="ECO:0000313" key="2">
    <source>
        <dbReference type="EMBL" id="MBC5623599.1"/>
    </source>
</evidence>
<dbReference type="InterPro" id="IPR004360">
    <property type="entry name" value="Glyas_Fos-R_dOase_dom"/>
</dbReference>
<dbReference type="SUPFAM" id="SSF54593">
    <property type="entry name" value="Glyoxalase/Bleomycin resistance protein/Dihydroxybiphenyl dioxygenase"/>
    <property type="match status" value="1"/>
</dbReference>
<name>A0ABR7D728_9BACT</name>
<evidence type="ECO:0000259" key="1">
    <source>
        <dbReference type="PROSITE" id="PS51819"/>
    </source>
</evidence>
<dbReference type="RefSeq" id="WP_186978624.1">
    <property type="nucleotide sequence ID" value="NZ_JACOOH010000012.1"/>
</dbReference>
<sequence>MKNLIAFFEIPAIDFKRAVDFYETVLDLQLAVFECEHEKMACFIEDGQTVGAVAWAPEFKPSAGGVLVHFRCNNIEEAIRRVRKKGGDVVIPKTRIEAECGGYFAVCMDSEGNRFGVYKEK</sequence>
<dbReference type="Gene3D" id="3.10.180.10">
    <property type="entry name" value="2,3-Dihydroxybiphenyl 1,2-Dioxygenase, domain 1"/>
    <property type="match status" value="1"/>
</dbReference>
<gene>
    <name evidence="2" type="ORF">H8S64_21120</name>
</gene>
<protein>
    <submittedName>
        <fullName evidence="2">VOC family protein</fullName>
    </submittedName>
</protein>
<dbReference type="InterPro" id="IPR052164">
    <property type="entry name" value="Anthracycline_SecMetBiosynth"/>
</dbReference>
<dbReference type="PROSITE" id="PS51819">
    <property type="entry name" value="VOC"/>
    <property type="match status" value="1"/>
</dbReference>
<dbReference type="PANTHER" id="PTHR33993:SF2">
    <property type="entry name" value="VOC DOMAIN-CONTAINING PROTEIN"/>
    <property type="match status" value="1"/>
</dbReference>
<dbReference type="CDD" id="cd07247">
    <property type="entry name" value="SgaA_N_like"/>
    <property type="match status" value="1"/>
</dbReference>
<comment type="caution">
    <text evidence="2">The sequence shown here is derived from an EMBL/GenBank/DDBJ whole genome shotgun (WGS) entry which is preliminary data.</text>
</comment>
<dbReference type="Pfam" id="PF00903">
    <property type="entry name" value="Glyoxalase"/>
    <property type="match status" value="1"/>
</dbReference>